<comment type="caution">
    <text evidence="1">The sequence shown here is derived from an EMBL/GenBank/DDBJ whole genome shotgun (WGS) entry which is preliminary data.</text>
</comment>
<sequence>MKLLCLSNGHGEDIIAVRILQHLRKRVNNLAALPLVGEGKAYQQLPDIPIIGRVQKMPSGGFIYMDGSQLLGDLKGGLLQLLYSQVQTVRQWGKEGGCILAVGDIVPLFLAWLSGAEYAFVGTAKSEYYLRDENGKLSRQSWWQKWEGWSGSVYLPWERWLMTHRRCRGVFPRDGLTTETLQKWSIPAVDLGNPMMDNLEPGGIIAPSPPGVLNLTLLPGSRSPEAYENWRLILAAVSQLKISPLRCLAAIAPSLDLDPFCEVLQATGWDKVHGHSSKEQQLFQRGDDITMVLTREGFNDCLDLGDMAIAMAGTATEQFVGLGKPAIAIPGKGPQFTPAFAEAQSRLLGPSLILAENPQAVAGVVRSLLQDPPQLATIAVNGRRRLGEAGAGDRIADYLISKIFPNVKG</sequence>
<keyword evidence="2" id="KW-1185">Reference proteome</keyword>
<protein>
    <recommendedName>
        <fullName evidence="3">Lipid-A-disaccharide synthase</fullName>
    </recommendedName>
</protein>
<dbReference type="SUPFAM" id="SSF53756">
    <property type="entry name" value="UDP-Glycosyltransferase/glycogen phosphorylase"/>
    <property type="match status" value="1"/>
</dbReference>
<reference evidence="1 2" key="1">
    <citation type="journal article" date="2019" name="J Genomics">
        <title>The Draft Genome of a Hydrogen-producing Cyanobacterium, Arthrospira platensis NIES-46.</title>
        <authorList>
            <person name="Suzuki S."/>
            <person name="Yamaguchi H."/>
            <person name="Kawachi M."/>
        </authorList>
    </citation>
    <scope>NUCLEOTIDE SEQUENCE [LARGE SCALE GENOMIC DNA]</scope>
    <source>
        <strain evidence="1 2">NIES-46</strain>
    </source>
</reference>
<gene>
    <name evidence="1" type="ORF">NIES46_37510</name>
</gene>
<dbReference type="PANTHER" id="PTHR39517">
    <property type="entry name" value="SLL0192 PROTEIN"/>
    <property type="match status" value="1"/>
</dbReference>
<evidence type="ECO:0008006" key="3">
    <source>
        <dbReference type="Google" id="ProtNLM"/>
    </source>
</evidence>
<name>A0A5M3TBD9_LIMPL</name>
<evidence type="ECO:0000313" key="2">
    <source>
        <dbReference type="Proteomes" id="UP000326169"/>
    </source>
</evidence>
<dbReference type="InterPro" id="IPR019994">
    <property type="entry name" value="Lipid-A-disac_synthase-rel_put"/>
</dbReference>
<accession>A0A5M3TBD9</accession>
<proteinExistence type="predicted"/>
<dbReference type="GeneID" id="301684528"/>
<organism evidence="1 2">
    <name type="scientific">Limnospira platensis NIES-46</name>
    <dbReference type="NCBI Taxonomy" id="1236695"/>
    <lineage>
        <taxon>Bacteria</taxon>
        <taxon>Bacillati</taxon>
        <taxon>Cyanobacteriota</taxon>
        <taxon>Cyanophyceae</taxon>
        <taxon>Oscillatoriophycideae</taxon>
        <taxon>Oscillatoriales</taxon>
        <taxon>Sirenicapillariaceae</taxon>
        <taxon>Limnospira</taxon>
    </lineage>
</organism>
<dbReference type="NCBIfam" id="TIGR03492">
    <property type="entry name" value="lipid-A-disaccharide synthase-related protein"/>
    <property type="match status" value="1"/>
</dbReference>
<evidence type="ECO:0000313" key="1">
    <source>
        <dbReference type="EMBL" id="GCE95685.1"/>
    </source>
</evidence>
<dbReference type="Proteomes" id="UP000326169">
    <property type="component" value="Unassembled WGS sequence"/>
</dbReference>
<dbReference type="EMBL" id="BIMW01000145">
    <property type="protein sequence ID" value="GCE95685.1"/>
    <property type="molecule type" value="Genomic_DNA"/>
</dbReference>
<dbReference type="RefSeq" id="WP_014275114.1">
    <property type="nucleotide sequence ID" value="NZ_BIMW01000145.1"/>
</dbReference>
<dbReference type="PANTHER" id="PTHR39517:SF1">
    <property type="entry name" value="LIPID-A-DISACCHARIDE SYNTHASE"/>
    <property type="match status" value="1"/>
</dbReference>